<dbReference type="Pfam" id="PF04951">
    <property type="entry name" value="Peptidase_M55"/>
    <property type="match status" value="1"/>
</dbReference>
<dbReference type="InterPro" id="IPR036177">
    <property type="entry name" value="Peptidase_M55_sf"/>
</dbReference>
<dbReference type="InterPro" id="IPR007035">
    <property type="entry name" value="Peptidase_M55"/>
</dbReference>
<gene>
    <name evidence="1" type="ORF">AAA081_05540</name>
</gene>
<name>A0ABV1J6E1_9FIRM</name>
<dbReference type="PIRSF" id="PIRSF015853">
    <property type="entry name" value="Pep_DppA"/>
    <property type="match status" value="1"/>
</dbReference>
<dbReference type="RefSeq" id="WP_349054012.1">
    <property type="nucleotide sequence ID" value="NZ_JBBNPS010000013.1"/>
</dbReference>
<dbReference type="Gene3D" id="3.40.50.10780">
    <property type="entry name" value="Dipeptide transport protein"/>
    <property type="match status" value="1"/>
</dbReference>
<dbReference type="InterPro" id="IPR027476">
    <property type="entry name" value="DppA_N"/>
</dbReference>
<keyword evidence="2" id="KW-1185">Reference proteome</keyword>
<protein>
    <submittedName>
        <fullName evidence="1">M55 family metallopeptidase</fullName>
    </submittedName>
</protein>
<evidence type="ECO:0000313" key="1">
    <source>
        <dbReference type="EMBL" id="MEQ3353765.1"/>
    </source>
</evidence>
<reference evidence="1 2" key="1">
    <citation type="submission" date="2024-04" db="EMBL/GenBank/DDBJ databases">
        <title>Human intestinal bacterial collection.</title>
        <authorList>
            <person name="Pauvert C."/>
            <person name="Hitch T.C.A."/>
            <person name="Clavel T."/>
        </authorList>
    </citation>
    <scope>NUCLEOTIDE SEQUENCE [LARGE SCALE GENOMIC DNA]</scope>
    <source>
        <strain evidence="1 2">CLA-SR-H026</strain>
    </source>
</reference>
<dbReference type="SUPFAM" id="SSF63992">
    <property type="entry name" value="Dipeptide transport protein"/>
    <property type="match status" value="1"/>
</dbReference>
<accession>A0ABV1J6E1</accession>
<dbReference type="Proteomes" id="UP001481872">
    <property type="component" value="Unassembled WGS sequence"/>
</dbReference>
<comment type="caution">
    <text evidence="1">The sequence shown here is derived from an EMBL/GenBank/DDBJ whole genome shotgun (WGS) entry which is preliminary data.</text>
</comment>
<proteinExistence type="predicted"/>
<dbReference type="EMBL" id="JBBNPS010000013">
    <property type="protein sequence ID" value="MEQ3353765.1"/>
    <property type="molecule type" value="Genomic_DNA"/>
</dbReference>
<evidence type="ECO:0000313" key="2">
    <source>
        <dbReference type="Proteomes" id="UP001481872"/>
    </source>
</evidence>
<dbReference type="Gene3D" id="3.30.1360.130">
    <property type="entry name" value="Dipeptide transport protein"/>
    <property type="match status" value="1"/>
</dbReference>
<organism evidence="1 2">
    <name type="scientific">Aedoeadaptatus acetigenes</name>
    <dbReference type="NCBI Taxonomy" id="2981723"/>
    <lineage>
        <taxon>Bacteria</taxon>
        <taxon>Bacillati</taxon>
        <taxon>Bacillota</taxon>
        <taxon>Tissierellia</taxon>
        <taxon>Tissierellales</taxon>
        <taxon>Peptoniphilaceae</taxon>
        <taxon>Aedoeadaptatus</taxon>
    </lineage>
</organism>
<sequence length="276" mass="30825">MNIYISFDMEGIGGIDRFSDEYKAASAYSRAIHAHLQAVIDGIQRSPKNDEIETITVADSHGDGKNLDYLALSEMDERIELISGYPRGEYMMSGLDRHDVIFFLGYHASSGQHRANMDHSYSTSFHRVSINGIKCSEAMINQIYAKEKHIPVGLIIGDSGLYNQLILEGYMPYVEYVVTKDSLAHSAVVHRNFQKVRAEIMEKVALVLDKDFSALPLGDLTTPYNVTIETNTTLHADMAEMLPGTTRLDGYRIGMSFDSGKDLINGLMSLEVLCRK</sequence>